<dbReference type="Proteomes" id="UP001597277">
    <property type="component" value="Unassembled WGS sequence"/>
</dbReference>
<feature type="chain" id="PRO_5046833462" evidence="2">
    <location>
        <begin position="24"/>
        <end position="459"/>
    </location>
</feature>
<proteinExistence type="predicted"/>
<gene>
    <name evidence="3" type="ORF">ACFSE6_10390</name>
</gene>
<protein>
    <submittedName>
        <fullName evidence="3">Extracellular solute-binding protein</fullName>
    </submittedName>
</protein>
<dbReference type="RefSeq" id="WP_388006154.1">
    <property type="nucleotide sequence ID" value="NZ_JBHUEE010000005.1"/>
</dbReference>
<evidence type="ECO:0000256" key="2">
    <source>
        <dbReference type="SAM" id="SignalP"/>
    </source>
</evidence>
<dbReference type="InterPro" id="IPR050490">
    <property type="entry name" value="Bact_solute-bd_prot1"/>
</dbReference>
<evidence type="ECO:0000256" key="1">
    <source>
        <dbReference type="SAM" id="MobiDB-lite"/>
    </source>
</evidence>
<keyword evidence="2" id="KW-0732">Signal</keyword>
<dbReference type="InterPro" id="IPR006059">
    <property type="entry name" value="SBP"/>
</dbReference>
<accession>A0ABW4L488</accession>
<organism evidence="3 4">
    <name type="scientific">Georgenia deserti</name>
    <dbReference type="NCBI Taxonomy" id="2093781"/>
    <lineage>
        <taxon>Bacteria</taxon>
        <taxon>Bacillati</taxon>
        <taxon>Actinomycetota</taxon>
        <taxon>Actinomycetes</taxon>
        <taxon>Micrococcales</taxon>
        <taxon>Bogoriellaceae</taxon>
        <taxon>Georgenia</taxon>
    </lineage>
</organism>
<feature type="signal peptide" evidence="2">
    <location>
        <begin position="1"/>
        <end position="23"/>
    </location>
</feature>
<name>A0ABW4L488_9MICO</name>
<dbReference type="PROSITE" id="PS51257">
    <property type="entry name" value="PROKAR_LIPOPROTEIN"/>
    <property type="match status" value="1"/>
</dbReference>
<evidence type="ECO:0000313" key="3">
    <source>
        <dbReference type="EMBL" id="MFD1718245.1"/>
    </source>
</evidence>
<dbReference type="EMBL" id="JBHUEE010000005">
    <property type="protein sequence ID" value="MFD1718245.1"/>
    <property type="molecule type" value="Genomic_DNA"/>
</dbReference>
<comment type="caution">
    <text evidence="3">The sequence shown here is derived from an EMBL/GenBank/DDBJ whole genome shotgun (WGS) entry which is preliminary data.</text>
</comment>
<keyword evidence="4" id="KW-1185">Reference proteome</keyword>
<sequence length="459" mass="48885">MTTTRSRRAAGLGVLAGAALALAACTPGSNTAGDDGGETSGEPTDVRTDISDVGDVTLTVWDQEVRGGQNEQIERLNEAFMEAYPNVEIQRETQSTDDLNATLRLALTGEDAPDVTQVNNSRSQMGQYVGAGQLLPLDDYAEAYGWHDRFGDSVLQNSSYSPDGVTFGEGSVYGLPQVGEVVGVYYNRDKLDELGLEVPQTWSEFVDQLPAIADRGETPLMLGNLDQWPALHVFGPVQGAYVDPAEIRDLGFGNAGATWTDDANLQAAATVQEWAEEGYFGDGFNGADYDAVWQSFTEGEGVYLMAGSWLAADIHAAMGETAGFFAPPPTEEGAGPVTTGGTGLPFAVTSQAEHPDVAAAYIDFLTDADAMEVIAETGNMPVVETSEHEAPDSLNAEVYEAYDRTITDGALLPYLDWATPTMGETLGQGLQSLLAGEMSPEEFTQAAEADYSEFVESNQ</sequence>
<evidence type="ECO:0000313" key="4">
    <source>
        <dbReference type="Proteomes" id="UP001597277"/>
    </source>
</evidence>
<reference evidence="4" key="1">
    <citation type="journal article" date="2019" name="Int. J. Syst. Evol. Microbiol.">
        <title>The Global Catalogue of Microorganisms (GCM) 10K type strain sequencing project: providing services to taxonomists for standard genome sequencing and annotation.</title>
        <authorList>
            <consortium name="The Broad Institute Genomics Platform"/>
            <consortium name="The Broad Institute Genome Sequencing Center for Infectious Disease"/>
            <person name="Wu L."/>
            <person name="Ma J."/>
        </authorList>
    </citation>
    <scope>NUCLEOTIDE SEQUENCE [LARGE SCALE GENOMIC DNA]</scope>
    <source>
        <strain evidence="4">JCM 17130</strain>
    </source>
</reference>
<dbReference type="SUPFAM" id="SSF53850">
    <property type="entry name" value="Periplasmic binding protein-like II"/>
    <property type="match status" value="1"/>
</dbReference>
<dbReference type="Gene3D" id="3.40.190.10">
    <property type="entry name" value="Periplasmic binding protein-like II"/>
    <property type="match status" value="2"/>
</dbReference>
<dbReference type="PANTHER" id="PTHR43649">
    <property type="entry name" value="ARABINOSE-BINDING PROTEIN-RELATED"/>
    <property type="match status" value="1"/>
</dbReference>
<dbReference type="Pfam" id="PF01547">
    <property type="entry name" value="SBP_bac_1"/>
    <property type="match status" value="1"/>
</dbReference>
<feature type="region of interest" description="Disordered" evidence="1">
    <location>
        <begin position="28"/>
        <end position="49"/>
    </location>
</feature>